<feature type="compositionally biased region" description="Basic and acidic residues" evidence="1">
    <location>
        <begin position="38"/>
        <end position="51"/>
    </location>
</feature>
<evidence type="ECO:0000256" key="1">
    <source>
        <dbReference type="SAM" id="MobiDB-lite"/>
    </source>
</evidence>
<dbReference type="PANTHER" id="PTHR15881:SF2">
    <property type="entry name" value="MARGINAL ZONE B- AND B1-CELL-SPECIFIC PROTEIN"/>
    <property type="match status" value="1"/>
</dbReference>
<proteinExistence type="predicted"/>
<accession>A0AAE1A6K9</accession>
<dbReference type="PANTHER" id="PTHR15881">
    <property type="entry name" value="MARGINAL ZONE B- AND B1-CELL-SPECIFIC PROTEIN"/>
    <property type="match status" value="1"/>
</dbReference>
<keyword evidence="5" id="KW-1185">Reference proteome</keyword>
<dbReference type="InterPro" id="IPR052682">
    <property type="entry name" value="MZB1"/>
</dbReference>
<sequence>MHSSSIVLFIAFVLVGVHICIAGGEEISDPKSSSQSRRFTEEDRKYLKDNGLDPDSLSPDTVIIKPPSYTDEEESSVGMPKAYRCDGCRVISYQLQGRFSSEEKKRGNSKTLSESDLIDIVEMVCKDNFEGYGLMSSPGGDKFLQGPGLGRTQTSGSIDKGPLWPKRLRHMCLEILDTYDEDELYEMYKYSGNSLKGTELCAKYCNEKRKTEL</sequence>
<evidence type="ECO:0000256" key="2">
    <source>
        <dbReference type="SAM" id="SignalP"/>
    </source>
</evidence>
<dbReference type="Pfam" id="PF11938">
    <property type="entry name" value="DUF3456"/>
    <property type="match status" value="1"/>
</dbReference>
<reference evidence="4" key="1">
    <citation type="journal article" date="2023" name="G3 (Bethesda)">
        <title>A reference genome for the long-term kleptoplast-retaining sea slug Elysia crispata morphotype clarki.</title>
        <authorList>
            <person name="Eastman K.E."/>
            <person name="Pendleton A.L."/>
            <person name="Shaikh M.A."/>
            <person name="Suttiyut T."/>
            <person name="Ogas R."/>
            <person name="Tomko P."/>
            <person name="Gavelis G."/>
            <person name="Widhalm J.R."/>
            <person name="Wisecaver J.H."/>
        </authorList>
    </citation>
    <scope>NUCLEOTIDE SEQUENCE</scope>
    <source>
        <strain evidence="4">ECLA1</strain>
    </source>
</reference>
<evidence type="ECO:0000313" key="4">
    <source>
        <dbReference type="EMBL" id="KAK3782165.1"/>
    </source>
</evidence>
<feature type="domain" description="DUF3456" evidence="3">
    <location>
        <begin position="96"/>
        <end position="203"/>
    </location>
</feature>
<evidence type="ECO:0000313" key="5">
    <source>
        <dbReference type="Proteomes" id="UP001283361"/>
    </source>
</evidence>
<feature type="region of interest" description="Disordered" evidence="1">
    <location>
        <begin position="28"/>
        <end position="77"/>
    </location>
</feature>
<feature type="signal peptide" evidence="2">
    <location>
        <begin position="1"/>
        <end position="22"/>
    </location>
</feature>
<keyword evidence="2" id="KW-0732">Signal</keyword>
<dbReference type="AlphaFoldDB" id="A0AAE1A6K9"/>
<name>A0AAE1A6K9_9GAST</name>
<dbReference type="InterPro" id="IPR021852">
    <property type="entry name" value="DUF3456"/>
</dbReference>
<evidence type="ECO:0000259" key="3">
    <source>
        <dbReference type="Pfam" id="PF11938"/>
    </source>
</evidence>
<dbReference type="GO" id="GO:0034663">
    <property type="term" value="C:endoplasmic reticulum chaperone complex"/>
    <property type="evidence" value="ECO:0007669"/>
    <property type="project" value="TreeGrafter"/>
</dbReference>
<organism evidence="4 5">
    <name type="scientific">Elysia crispata</name>
    <name type="common">lettuce slug</name>
    <dbReference type="NCBI Taxonomy" id="231223"/>
    <lineage>
        <taxon>Eukaryota</taxon>
        <taxon>Metazoa</taxon>
        <taxon>Spiralia</taxon>
        <taxon>Lophotrochozoa</taxon>
        <taxon>Mollusca</taxon>
        <taxon>Gastropoda</taxon>
        <taxon>Heterobranchia</taxon>
        <taxon>Euthyneura</taxon>
        <taxon>Panpulmonata</taxon>
        <taxon>Sacoglossa</taxon>
        <taxon>Placobranchoidea</taxon>
        <taxon>Plakobranchidae</taxon>
        <taxon>Elysia</taxon>
    </lineage>
</organism>
<protein>
    <recommendedName>
        <fullName evidence="3">DUF3456 domain-containing protein</fullName>
    </recommendedName>
</protein>
<dbReference type="GO" id="GO:0005576">
    <property type="term" value="C:extracellular region"/>
    <property type="evidence" value="ECO:0007669"/>
    <property type="project" value="TreeGrafter"/>
</dbReference>
<dbReference type="Proteomes" id="UP001283361">
    <property type="component" value="Unassembled WGS sequence"/>
</dbReference>
<dbReference type="EMBL" id="JAWDGP010002535">
    <property type="protein sequence ID" value="KAK3782165.1"/>
    <property type="molecule type" value="Genomic_DNA"/>
</dbReference>
<comment type="caution">
    <text evidence="4">The sequence shown here is derived from an EMBL/GenBank/DDBJ whole genome shotgun (WGS) entry which is preliminary data.</text>
</comment>
<gene>
    <name evidence="4" type="ORF">RRG08_032917</name>
</gene>
<feature type="chain" id="PRO_5042002188" description="DUF3456 domain-containing protein" evidence="2">
    <location>
        <begin position="23"/>
        <end position="213"/>
    </location>
</feature>